<evidence type="ECO:0000256" key="2">
    <source>
        <dbReference type="ARBA" id="ARBA00057984"/>
    </source>
</evidence>
<dbReference type="Gene3D" id="2.60.300.12">
    <property type="entry name" value="HesB-like domain"/>
    <property type="match status" value="1"/>
</dbReference>
<dbReference type="NCBIfam" id="TIGR00049">
    <property type="entry name" value="iron-sulfur cluster assembly accessory protein"/>
    <property type="match status" value="1"/>
</dbReference>
<dbReference type="PANTHER" id="PTHR10072:SF41">
    <property type="entry name" value="IRON-SULFUR CLUSTER ASSEMBLY 1 HOMOLOG, MITOCHONDRIAL"/>
    <property type="match status" value="1"/>
</dbReference>
<dbReference type="InterPro" id="IPR050322">
    <property type="entry name" value="Fe-S_cluster_asmbl/transfer"/>
</dbReference>
<feature type="region of interest" description="Disordered" evidence="3">
    <location>
        <begin position="56"/>
        <end position="157"/>
    </location>
</feature>
<dbReference type="EMBL" id="HBHU01013686">
    <property type="protein sequence ID" value="CAE0028139.1"/>
    <property type="molecule type" value="Transcribed_RNA"/>
</dbReference>
<reference evidence="5" key="1">
    <citation type="submission" date="2021-01" db="EMBL/GenBank/DDBJ databases">
        <authorList>
            <person name="Corre E."/>
            <person name="Pelletier E."/>
            <person name="Niang G."/>
            <person name="Scheremetjew M."/>
            <person name="Finn R."/>
            <person name="Kale V."/>
            <person name="Holt S."/>
            <person name="Cochrane G."/>
            <person name="Meng A."/>
            <person name="Brown T."/>
            <person name="Cohen L."/>
        </authorList>
    </citation>
    <scope>NUCLEOTIDE SEQUENCE</scope>
    <source>
        <strain evidence="5">RCC856</strain>
    </source>
</reference>
<feature type="compositionally biased region" description="Basic and acidic residues" evidence="3">
    <location>
        <begin position="69"/>
        <end position="80"/>
    </location>
</feature>
<dbReference type="GO" id="GO:0051537">
    <property type="term" value="F:2 iron, 2 sulfur cluster binding"/>
    <property type="evidence" value="ECO:0007669"/>
    <property type="project" value="TreeGrafter"/>
</dbReference>
<dbReference type="InterPro" id="IPR017870">
    <property type="entry name" value="FeS_cluster_insertion_CS"/>
</dbReference>
<dbReference type="PROSITE" id="PS01152">
    <property type="entry name" value="HESB"/>
    <property type="match status" value="1"/>
</dbReference>
<dbReference type="PANTHER" id="PTHR10072">
    <property type="entry name" value="IRON-SULFUR CLUSTER ASSEMBLY PROTEIN"/>
    <property type="match status" value="1"/>
</dbReference>
<proteinExistence type="inferred from homology"/>
<dbReference type="SUPFAM" id="SSF89360">
    <property type="entry name" value="HesB-like domain"/>
    <property type="match status" value="1"/>
</dbReference>
<sequence length="265" mass="27911">MCLARRSALSLARRLRPRAASEVGLGSECCFVPAGAGGPRPPASLLERALATRSGGPFALPPASPSFSWERRADEGEAAARRARAASFSSTQSFRAASSSSVPAESEAAAAKEVGSPGGSSSSLGSLGGGSGAPQQEKAEAATTPTKKKKKKKSRLRKIAPITLTEKAAERIRELLGKRDAPYLRLGVRTRGCNGLSYTLNYADEVGKFDELVEQFGVQVIIEGKAVMHVVGTKMDFQEDRLKSEFVFINPNSKGACGCGESFTT</sequence>
<evidence type="ECO:0000313" key="5">
    <source>
        <dbReference type="EMBL" id="CAE0028139.1"/>
    </source>
</evidence>
<evidence type="ECO:0000256" key="3">
    <source>
        <dbReference type="SAM" id="MobiDB-lite"/>
    </source>
</evidence>
<feature type="compositionally biased region" description="Low complexity" evidence="3">
    <location>
        <begin position="85"/>
        <end position="111"/>
    </location>
</feature>
<feature type="domain" description="Core" evidence="4">
    <location>
        <begin position="162"/>
        <end position="261"/>
    </location>
</feature>
<dbReference type="FunFam" id="2.60.300.12:FF:000001">
    <property type="entry name" value="Iron-binding protein IscA"/>
    <property type="match status" value="1"/>
</dbReference>
<dbReference type="InterPro" id="IPR035903">
    <property type="entry name" value="HesB-like_dom_sf"/>
</dbReference>
<evidence type="ECO:0000256" key="1">
    <source>
        <dbReference type="ARBA" id="ARBA00006718"/>
    </source>
</evidence>
<dbReference type="GO" id="GO:0005739">
    <property type="term" value="C:mitochondrion"/>
    <property type="evidence" value="ECO:0007669"/>
    <property type="project" value="TreeGrafter"/>
</dbReference>
<dbReference type="AlphaFoldDB" id="A0A7S2Z8R2"/>
<comment type="function">
    <text evidence="2">Involved in the assembly of mitochondrial iron-sulfur proteins. Probably involved in the binding of an intermediate of Fe/S cluster assembly.</text>
</comment>
<organism evidence="5">
    <name type="scientific">Chloropicon laureae</name>
    <dbReference type="NCBI Taxonomy" id="464258"/>
    <lineage>
        <taxon>Eukaryota</taxon>
        <taxon>Viridiplantae</taxon>
        <taxon>Chlorophyta</taxon>
        <taxon>Chloropicophyceae</taxon>
        <taxon>Chloropicales</taxon>
        <taxon>Chloropicaceae</taxon>
        <taxon>Chloropicon</taxon>
    </lineage>
</organism>
<accession>A0A7S2Z8R2</accession>
<comment type="similarity">
    <text evidence="1">Belongs to the HesB/IscA family.</text>
</comment>
<feature type="compositionally biased region" description="Basic residues" evidence="3">
    <location>
        <begin position="146"/>
        <end position="157"/>
    </location>
</feature>
<evidence type="ECO:0000259" key="4">
    <source>
        <dbReference type="Pfam" id="PF01521"/>
    </source>
</evidence>
<protein>
    <recommendedName>
        <fullName evidence="4">Core domain-containing protein</fullName>
    </recommendedName>
</protein>
<name>A0A7S2Z8R2_9CHLO</name>
<dbReference type="Pfam" id="PF01521">
    <property type="entry name" value="Fe-S_biosyn"/>
    <property type="match status" value="1"/>
</dbReference>
<dbReference type="InterPro" id="IPR000361">
    <property type="entry name" value="ATAP_core_dom"/>
</dbReference>
<gene>
    <name evidence="5" type="ORF">CLAU1311_LOCUS8911</name>
</gene>
<dbReference type="InterPro" id="IPR016092">
    <property type="entry name" value="ATAP"/>
</dbReference>
<dbReference type="GO" id="GO:0016226">
    <property type="term" value="P:iron-sulfur cluster assembly"/>
    <property type="evidence" value="ECO:0007669"/>
    <property type="project" value="InterPro"/>
</dbReference>